<dbReference type="PANTHER" id="PTHR30537:SF10">
    <property type="entry name" value="TRANSCRIPTIONAL REGULATOR-RELATED"/>
    <property type="match status" value="1"/>
</dbReference>
<dbReference type="GO" id="GO:0003700">
    <property type="term" value="F:DNA-binding transcription factor activity"/>
    <property type="evidence" value="ECO:0007669"/>
    <property type="project" value="InterPro"/>
</dbReference>
<keyword evidence="2" id="KW-0805">Transcription regulation</keyword>
<dbReference type="InterPro" id="IPR005119">
    <property type="entry name" value="LysR_subst-bd"/>
</dbReference>
<keyword evidence="3" id="KW-0238">DNA-binding</keyword>
<sequence length="297" mass="33495">MANWEGVNEFVAVVESGSFTQAALRLSTSVANVSRRVAVLEERLGVKLLLRTTRKVSMTEAGQSYFQQCRLLIEGLEQAERTVTEMQQTPQGKIKVTAPVTYGEHKIAPLLHQLLQEHPQLELELVLTNQKLDLIEQGVDVAIRLGQLDDSSFIARKLDNRQLYVCATPEYLDRFGVPYTLSELSHHQCLVGTYDHWRFRESGHSRSIKVTGSISCNSGVVLLDAALRGMGMAQLPDYYVRKYLSSGELVEVLSPYRDTREGVWALYPQNRLLSAKVRLLVDYLAEHLSVDSKVLMF</sequence>
<evidence type="ECO:0000313" key="6">
    <source>
        <dbReference type="EMBL" id="PWI33927.1"/>
    </source>
</evidence>
<comment type="caution">
    <text evidence="6">The sequence shown here is derived from an EMBL/GenBank/DDBJ whole genome shotgun (WGS) entry which is preliminary data.</text>
</comment>
<dbReference type="PANTHER" id="PTHR30537">
    <property type="entry name" value="HTH-TYPE TRANSCRIPTIONAL REGULATOR"/>
    <property type="match status" value="1"/>
</dbReference>
<evidence type="ECO:0000256" key="4">
    <source>
        <dbReference type="ARBA" id="ARBA00023163"/>
    </source>
</evidence>
<name>A0A2U3BAX1_9VIBR</name>
<keyword evidence="4" id="KW-0804">Transcription</keyword>
<accession>A0A2U3BAX1</accession>
<dbReference type="FunFam" id="3.40.190.290:FF:000001">
    <property type="entry name" value="Transcriptional regulator, LysR family"/>
    <property type="match status" value="1"/>
</dbReference>
<dbReference type="EMBL" id="QFWT01000003">
    <property type="protein sequence ID" value="PWI33927.1"/>
    <property type="molecule type" value="Genomic_DNA"/>
</dbReference>
<dbReference type="Pfam" id="PF00126">
    <property type="entry name" value="HTH_1"/>
    <property type="match status" value="1"/>
</dbReference>
<dbReference type="InterPro" id="IPR036388">
    <property type="entry name" value="WH-like_DNA-bd_sf"/>
</dbReference>
<dbReference type="OrthoDB" id="9786526at2"/>
<evidence type="ECO:0000256" key="1">
    <source>
        <dbReference type="ARBA" id="ARBA00009437"/>
    </source>
</evidence>
<proteinExistence type="inferred from homology"/>
<dbReference type="GO" id="GO:0043565">
    <property type="term" value="F:sequence-specific DNA binding"/>
    <property type="evidence" value="ECO:0007669"/>
    <property type="project" value="TreeGrafter"/>
</dbReference>
<comment type="similarity">
    <text evidence="1">Belongs to the LysR transcriptional regulatory family.</text>
</comment>
<dbReference type="InterPro" id="IPR036390">
    <property type="entry name" value="WH_DNA-bd_sf"/>
</dbReference>
<dbReference type="GO" id="GO:0006351">
    <property type="term" value="P:DNA-templated transcription"/>
    <property type="evidence" value="ECO:0007669"/>
    <property type="project" value="TreeGrafter"/>
</dbReference>
<dbReference type="Gene3D" id="3.40.190.290">
    <property type="match status" value="1"/>
</dbReference>
<dbReference type="FunFam" id="1.10.10.10:FF:000001">
    <property type="entry name" value="LysR family transcriptional regulator"/>
    <property type="match status" value="1"/>
</dbReference>
<keyword evidence="7" id="KW-1185">Reference proteome</keyword>
<feature type="domain" description="HTH lysR-type" evidence="5">
    <location>
        <begin position="10"/>
        <end position="59"/>
    </location>
</feature>
<dbReference type="SUPFAM" id="SSF53850">
    <property type="entry name" value="Periplasmic binding protein-like II"/>
    <property type="match status" value="1"/>
</dbReference>
<dbReference type="AlphaFoldDB" id="A0A2U3BAX1"/>
<gene>
    <name evidence="6" type="ORF">DI392_06930</name>
</gene>
<evidence type="ECO:0000256" key="3">
    <source>
        <dbReference type="ARBA" id="ARBA00023125"/>
    </source>
</evidence>
<reference evidence="6 7" key="1">
    <citation type="submission" date="2018-05" db="EMBL/GenBank/DDBJ databases">
        <title>Vibrio limimaris sp. nov., isolated from marine sediment.</title>
        <authorList>
            <person name="Li C.-M."/>
        </authorList>
    </citation>
    <scope>NUCLEOTIDE SEQUENCE [LARGE SCALE GENOMIC DNA]</scope>
    <source>
        <strain evidence="6 7">E4404</strain>
    </source>
</reference>
<dbReference type="Proteomes" id="UP000245362">
    <property type="component" value="Unassembled WGS sequence"/>
</dbReference>
<dbReference type="RefSeq" id="WP_109319179.1">
    <property type="nucleotide sequence ID" value="NZ_QFWT01000003.1"/>
</dbReference>
<dbReference type="InterPro" id="IPR058163">
    <property type="entry name" value="LysR-type_TF_proteobact-type"/>
</dbReference>
<evidence type="ECO:0000256" key="2">
    <source>
        <dbReference type="ARBA" id="ARBA00023015"/>
    </source>
</evidence>
<dbReference type="Gene3D" id="1.10.10.10">
    <property type="entry name" value="Winged helix-like DNA-binding domain superfamily/Winged helix DNA-binding domain"/>
    <property type="match status" value="1"/>
</dbReference>
<dbReference type="PROSITE" id="PS50931">
    <property type="entry name" value="HTH_LYSR"/>
    <property type="match status" value="1"/>
</dbReference>
<dbReference type="SUPFAM" id="SSF46785">
    <property type="entry name" value="Winged helix' DNA-binding domain"/>
    <property type="match status" value="1"/>
</dbReference>
<evidence type="ECO:0000313" key="7">
    <source>
        <dbReference type="Proteomes" id="UP000245362"/>
    </source>
</evidence>
<dbReference type="InterPro" id="IPR000847">
    <property type="entry name" value="LysR_HTH_N"/>
</dbReference>
<evidence type="ECO:0000259" key="5">
    <source>
        <dbReference type="PROSITE" id="PS50931"/>
    </source>
</evidence>
<dbReference type="Pfam" id="PF03466">
    <property type="entry name" value="LysR_substrate"/>
    <property type="match status" value="1"/>
</dbReference>
<organism evidence="6 7">
    <name type="scientific">Vibrio albus</name>
    <dbReference type="NCBI Taxonomy" id="2200953"/>
    <lineage>
        <taxon>Bacteria</taxon>
        <taxon>Pseudomonadati</taxon>
        <taxon>Pseudomonadota</taxon>
        <taxon>Gammaproteobacteria</taxon>
        <taxon>Vibrionales</taxon>
        <taxon>Vibrionaceae</taxon>
        <taxon>Vibrio</taxon>
    </lineage>
</organism>
<protein>
    <submittedName>
        <fullName evidence="6">LysR family transcriptional regulator</fullName>
    </submittedName>
</protein>